<dbReference type="InterPro" id="IPR050832">
    <property type="entry name" value="Bact_Acetyltransf"/>
</dbReference>
<feature type="domain" description="N-acetyltransferase" evidence="3">
    <location>
        <begin position="14"/>
        <end position="178"/>
    </location>
</feature>
<dbReference type="GO" id="GO:0016747">
    <property type="term" value="F:acyltransferase activity, transferring groups other than amino-acyl groups"/>
    <property type="evidence" value="ECO:0007669"/>
    <property type="project" value="InterPro"/>
</dbReference>
<keyword evidence="5" id="KW-1185">Reference proteome</keyword>
<evidence type="ECO:0000259" key="3">
    <source>
        <dbReference type="PROSITE" id="PS51186"/>
    </source>
</evidence>
<dbReference type="Proteomes" id="UP000830729">
    <property type="component" value="Plasmid unnamed1"/>
</dbReference>
<gene>
    <name evidence="4" type="ORF">M0R89_18905</name>
</gene>
<dbReference type="RefSeq" id="WP_248652637.1">
    <property type="nucleotide sequence ID" value="NZ_CP096660.1"/>
</dbReference>
<dbReference type="CDD" id="cd04301">
    <property type="entry name" value="NAT_SF"/>
    <property type="match status" value="1"/>
</dbReference>
<dbReference type="InterPro" id="IPR000182">
    <property type="entry name" value="GNAT_dom"/>
</dbReference>
<dbReference type="PROSITE" id="PS51186">
    <property type="entry name" value="GNAT"/>
    <property type="match status" value="1"/>
</dbReference>
<evidence type="ECO:0000313" key="5">
    <source>
        <dbReference type="Proteomes" id="UP000830729"/>
    </source>
</evidence>
<dbReference type="Pfam" id="PF00583">
    <property type="entry name" value="Acetyltransf_1"/>
    <property type="match status" value="1"/>
</dbReference>
<dbReference type="PANTHER" id="PTHR43877">
    <property type="entry name" value="AMINOALKYLPHOSPHONATE N-ACETYLTRANSFERASE-RELATED-RELATED"/>
    <property type="match status" value="1"/>
</dbReference>
<dbReference type="InterPro" id="IPR016181">
    <property type="entry name" value="Acyl_CoA_acyltransferase"/>
</dbReference>
<dbReference type="EMBL" id="CP096660">
    <property type="protein sequence ID" value="UPV76604.1"/>
    <property type="molecule type" value="Genomic_DNA"/>
</dbReference>
<evidence type="ECO:0000313" key="4">
    <source>
        <dbReference type="EMBL" id="UPV76604.1"/>
    </source>
</evidence>
<dbReference type="AlphaFoldDB" id="A0A8U0I1J9"/>
<geneLocation type="plasmid" evidence="4 5">
    <name>unnamed1</name>
</geneLocation>
<sequence length="181" mass="19859">MVSVEAARTAHADGIGRVCAASWRDAYADLLPDEYVEANLRTFYRPERLADEIEERRDEPGGWLVALAADENAKAASQTVVGVVRDDRPEAGVGEVSALYVRPDRQGEGVGTRLLERLTERQREAGVTDQSVSVFAGHDEAVDFYESKGFAADERSPATEVDGVDPNCEAIRFTQEIQKSE</sequence>
<keyword evidence="1" id="KW-0808">Transferase</keyword>
<keyword evidence="4" id="KW-0614">Plasmid</keyword>
<dbReference type="Gene3D" id="3.40.630.30">
    <property type="match status" value="1"/>
</dbReference>
<name>A0A8U0I1J9_9EURY</name>
<dbReference type="KEGG" id="halx:M0R89_18905"/>
<evidence type="ECO:0000256" key="1">
    <source>
        <dbReference type="ARBA" id="ARBA00022679"/>
    </source>
</evidence>
<keyword evidence="2" id="KW-0012">Acyltransferase</keyword>
<organism evidence="4 5">
    <name type="scientific">Halorussus limi</name>
    <dbReference type="NCBI Taxonomy" id="2938695"/>
    <lineage>
        <taxon>Archaea</taxon>
        <taxon>Methanobacteriati</taxon>
        <taxon>Methanobacteriota</taxon>
        <taxon>Stenosarchaea group</taxon>
        <taxon>Halobacteria</taxon>
        <taxon>Halobacteriales</taxon>
        <taxon>Haladaptataceae</taxon>
        <taxon>Halorussus</taxon>
    </lineage>
</organism>
<proteinExistence type="predicted"/>
<evidence type="ECO:0000256" key="2">
    <source>
        <dbReference type="ARBA" id="ARBA00023315"/>
    </source>
</evidence>
<protein>
    <submittedName>
        <fullName evidence="4">GNAT family N-acetyltransferase</fullName>
    </submittedName>
</protein>
<dbReference type="GeneID" id="72187314"/>
<dbReference type="SUPFAM" id="SSF55729">
    <property type="entry name" value="Acyl-CoA N-acyltransferases (Nat)"/>
    <property type="match status" value="1"/>
</dbReference>
<reference evidence="4 5" key="1">
    <citation type="submission" date="2022-04" db="EMBL/GenBank/DDBJ databases">
        <title>Diverse halophilic archaea isolated from saline environments.</title>
        <authorList>
            <person name="Cui H.-L."/>
        </authorList>
    </citation>
    <scope>NUCLEOTIDE SEQUENCE [LARGE SCALE GENOMIC DNA]</scope>
    <source>
        <strain evidence="4 5">XZYJT49</strain>
        <plasmid evidence="4 5">unnamed1</plasmid>
    </source>
</reference>
<accession>A0A8U0I1J9</accession>